<accession>A0A8K0T1N8</accession>
<dbReference type="PANTHER" id="PTHR48105">
    <property type="entry name" value="THIOREDOXIN REDUCTASE 1-RELATED-RELATED"/>
    <property type="match status" value="1"/>
</dbReference>
<dbReference type="InterPro" id="IPR050097">
    <property type="entry name" value="Ferredoxin-NADP_redctase_2"/>
</dbReference>
<dbReference type="GO" id="GO:0016491">
    <property type="term" value="F:oxidoreductase activity"/>
    <property type="evidence" value="ECO:0007669"/>
    <property type="project" value="UniProtKB-KW"/>
</dbReference>
<reference evidence="6" key="1">
    <citation type="journal article" date="2021" name="Nat. Commun.">
        <title>Genetic determinants of endophytism in the Arabidopsis root mycobiome.</title>
        <authorList>
            <person name="Mesny F."/>
            <person name="Miyauchi S."/>
            <person name="Thiergart T."/>
            <person name="Pickel B."/>
            <person name="Atanasova L."/>
            <person name="Karlsson M."/>
            <person name="Huettel B."/>
            <person name="Barry K.W."/>
            <person name="Haridas S."/>
            <person name="Chen C."/>
            <person name="Bauer D."/>
            <person name="Andreopoulos W."/>
            <person name="Pangilinan J."/>
            <person name="LaButti K."/>
            <person name="Riley R."/>
            <person name="Lipzen A."/>
            <person name="Clum A."/>
            <person name="Drula E."/>
            <person name="Henrissat B."/>
            <person name="Kohler A."/>
            <person name="Grigoriev I.V."/>
            <person name="Martin F.M."/>
            <person name="Hacquard S."/>
        </authorList>
    </citation>
    <scope>NUCLEOTIDE SEQUENCE</scope>
    <source>
        <strain evidence="6">MPI-CAGE-CH-0235</strain>
    </source>
</reference>
<dbReference type="AlphaFoldDB" id="A0A8K0T1N8"/>
<name>A0A8K0T1N8_9HYPO</name>
<dbReference type="Pfam" id="PF07992">
    <property type="entry name" value="Pyr_redox_2"/>
    <property type="match status" value="1"/>
</dbReference>
<evidence type="ECO:0000313" key="7">
    <source>
        <dbReference type="Proteomes" id="UP000813444"/>
    </source>
</evidence>
<evidence type="ECO:0000256" key="4">
    <source>
        <dbReference type="SAM" id="SignalP"/>
    </source>
</evidence>
<evidence type="ECO:0000256" key="3">
    <source>
        <dbReference type="ARBA" id="ARBA00023002"/>
    </source>
</evidence>
<organism evidence="6 7">
    <name type="scientific">Stachybotrys elegans</name>
    <dbReference type="NCBI Taxonomy" id="80388"/>
    <lineage>
        <taxon>Eukaryota</taxon>
        <taxon>Fungi</taxon>
        <taxon>Dikarya</taxon>
        <taxon>Ascomycota</taxon>
        <taxon>Pezizomycotina</taxon>
        <taxon>Sordariomycetes</taxon>
        <taxon>Hypocreomycetidae</taxon>
        <taxon>Hypocreales</taxon>
        <taxon>Stachybotryaceae</taxon>
        <taxon>Stachybotrys</taxon>
    </lineage>
</organism>
<gene>
    <name evidence="6" type="ORF">B0I35DRAFT_406722</name>
</gene>
<evidence type="ECO:0000256" key="2">
    <source>
        <dbReference type="ARBA" id="ARBA00022630"/>
    </source>
</evidence>
<evidence type="ECO:0000313" key="6">
    <source>
        <dbReference type="EMBL" id="KAH7324981.1"/>
    </source>
</evidence>
<sequence length="403" mass="43339">MRFSSVLLTIAASASVAWADASPSSGIPLTDYDAIIVGGGPSGLSALSGLARVRRNVLLIDSGVYRNGPTRHMHDVIGFDGVTPAYYRWAARRQLAHYATVNMMNGTVTSIQPENNNTYFTVAADLGGDAGQQTFTARKVVLGTGLRDIIPDTPGIHENWGSGIFWCPWCDGHEHADQALGLLANMSEIASLVREVSTLNSNVAAFVNGTDTEEQRAAADRSFPDWETYLDIHNVRVYNGTIAQIDRLLNGTTGDEDPSLPSFPERDLFEVTFQDGQEPVLRNAFLASFPSAQASNVGPEAGVALYGGRLAADSSAGLSTNIPGIYAIGDANSDNVTNVPHALFSGKRTAVYLHVRLAREETLAEIADAKAMSKRSDHEEARGIWDRMNGKPGDILYAGHFDQ</sequence>
<keyword evidence="7" id="KW-1185">Reference proteome</keyword>
<dbReference type="GO" id="GO:0097237">
    <property type="term" value="P:cellular response to toxic substance"/>
    <property type="evidence" value="ECO:0007669"/>
    <property type="project" value="UniProtKB-ARBA"/>
</dbReference>
<keyword evidence="2" id="KW-0285">Flavoprotein</keyword>
<protein>
    <submittedName>
        <fullName evidence="6">Pyridine nucleotide-disulfide oxidoreductase-like protein</fullName>
    </submittedName>
</protein>
<feature type="domain" description="FAD/NAD(P)-binding" evidence="5">
    <location>
        <begin position="32"/>
        <end position="172"/>
    </location>
</feature>
<proteinExistence type="inferred from homology"/>
<evidence type="ECO:0000256" key="1">
    <source>
        <dbReference type="ARBA" id="ARBA00009333"/>
    </source>
</evidence>
<keyword evidence="3" id="KW-0560">Oxidoreductase</keyword>
<comment type="similarity">
    <text evidence="1">Belongs to the class-II pyridine nucleotide-disulfide oxidoreductase family.</text>
</comment>
<dbReference type="SUPFAM" id="SSF51905">
    <property type="entry name" value="FAD/NAD(P)-binding domain"/>
    <property type="match status" value="1"/>
</dbReference>
<dbReference type="PRINTS" id="PR00469">
    <property type="entry name" value="PNDRDTASEII"/>
</dbReference>
<feature type="signal peptide" evidence="4">
    <location>
        <begin position="1"/>
        <end position="19"/>
    </location>
</feature>
<feature type="chain" id="PRO_5035437382" evidence="4">
    <location>
        <begin position="20"/>
        <end position="403"/>
    </location>
</feature>
<comment type="caution">
    <text evidence="6">The sequence shown here is derived from an EMBL/GenBank/DDBJ whole genome shotgun (WGS) entry which is preliminary data.</text>
</comment>
<dbReference type="Proteomes" id="UP000813444">
    <property type="component" value="Unassembled WGS sequence"/>
</dbReference>
<dbReference type="EMBL" id="JAGPNK010000003">
    <property type="protein sequence ID" value="KAH7324981.1"/>
    <property type="molecule type" value="Genomic_DNA"/>
</dbReference>
<dbReference type="Gene3D" id="3.50.50.60">
    <property type="entry name" value="FAD/NAD(P)-binding domain"/>
    <property type="match status" value="2"/>
</dbReference>
<evidence type="ECO:0000259" key="5">
    <source>
        <dbReference type="Pfam" id="PF07992"/>
    </source>
</evidence>
<dbReference type="InterPro" id="IPR036188">
    <property type="entry name" value="FAD/NAD-bd_sf"/>
</dbReference>
<keyword evidence="4" id="KW-0732">Signal</keyword>
<dbReference type="InterPro" id="IPR023753">
    <property type="entry name" value="FAD/NAD-binding_dom"/>
</dbReference>
<dbReference type="OrthoDB" id="4570620at2759"/>
<dbReference type="PRINTS" id="PR00368">
    <property type="entry name" value="FADPNR"/>
</dbReference>